<sequence length="321" mass="38562">MNNNMHLKICFKISNRYNIESCEANLYGCTIIHEILKHFMDELFSTKFVLNVIFLFTFELINSICFSIGICCLIQYLKWKINVHMKVIFNFDANSNELVILKNKRQRCFHGVTLGSFPHHYFQHLLTVLRKNYVINNFLGIDQNDLYEEGLGFINEKYFGFLLDILLISQNLNLQINAKMDYYENHQKINCILKLSINQRKQFIFCFYKSFLVQLMADFRFYLDEILSYFKRAIQIISINLEIIIKWFLYIEFEMEKENIKAENIEIFCHFMERENLDDKVLNERLILEYYVLSYQLCSYLKINQNIIITKDIQIIIQISS</sequence>
<evidence type="ECO:0000256" key="1">
    <source>
        <dbReference type="SAM" id="Phobius"/>
    </source>
</evidence>
<dbReference type="Proteomes" id="UP000000600">
    <property type="component" value="Unassembled WGS sequence"/>
</dbReference>
<name>A0CHH4_PARTE</name>
<proteinExistence type="predicted"/>
<dbReference type="EMBL" id="CT868076">
    <property type="protein sequence ID" value="CAK70241.1"/>
    <property type="molecule type" value="Genomic_DNA"/>
</dbReference>
<reference evidence="2 3" key="1">
    <citation type="journal article" date="2006" name="Nature">
        <title>Global trends of whole-genome duplications revealed by the ciliate Paramecium tetraurelia.</title>
        <authorList>
            <consortium name="Genoscope"/>
            <person name="Aury J.-M."/>
            <person name="Jaillon O."/>
            <person name="Duret L."/>
            <person name="Noel B."/>
            <person name="Jubin C."/>
            <person name="Porcel B.M."/>
            <person name="Segurens B."/>
            <person name="Daubin V."/>
            <person name="Anthouard V."/>
            <person name="Aiach N."/>
            <person name="Arnaiz O."/>
            <person name="Billaut A."/>
            <person name="Beisson J."/>
            <person name="Blanc I."/>
            <person name="Bouhouche K."/>
            <person name="Camara F."/>
            <person name="Duharcourt S."/>
            <person name="Guigo R."/>
            <person name="Gogendeau D."/>
            <person name="Katinka M."/>
            <person name="Keller A.-M."/>
            <person name="Kissmehl R."/>
            <person name="Klotz C."/>
            <person name="Koll F."/>
            <person name="Le Moue A."/>
            <person name="Lepere C."/>
            <person name="Malinsky S."/>
            <person name="Nowacki M."/>
            <person name="Nowak J.K."/>
            <person name="Plattner H."/>
            <person name="Poulain J."/>
            <person name="Ruiz F."/>
            <person name="Serrano V."/>
            <person name="Zagulski M."/>
            <person name="Dessen P."/>
            <person name="Betermier M."/>
            <person name="Weissenbach J."/>
            <person name="Scarpelli C."/>
            <person name="Schachter V."/>
            <person name="Sperling L."/>
            <person name="Meyer E."/>
            <person name="Cohen J."/>
            <person name="Wincker P."/>
        </authorList>
    </citation>
    <scope>NUCLEOTIDE SEQUENCE [LARGE SCALE GENOMIC DNA]</scope>
    <source>
        <strain evidence="2 3">Stock d4-2</strain>
    </source>
</reference>
<evidence type="ECO:0000313" key="2">
    <source>
        <dbReference type="EMBL" id="CAK70241.1"/>
    </source>
</evidence>
<organism evidence="2 3">
    <name type="scientific">Paramecium tetraurelia</name>
    <dbReference type="NCBI Taxonomy" id="5888"/>
    <lineage>
        <taxon>Eukaryota</taxon>
        <taxon>Sar</taxon>
        <taxon>Alveolata</taxon>
        <taxon>Ciliophora</taxon>
        <taxon>Intramacronucleata</taxon>
        <taxon>Oligohymenophorea</taxon>
        <taxon>Peniculida</taxon>
        <taxon>Parameciidae</taxon>
        <taxon>Paramecium</taxon>
    </lineage>
</organism>
<dbReference type="AlphaFoldDB" id="A0CHH4"/>
<dbReference type="GeneID" id="5023420"/>
<keyword evidence="3" id="KW-1185">Reference proteome</keyword>
<gene>
    <name evidence="2" type="ORF">GSPATT00038343001</name>
</gene>
<keyword evidence="1" id="KW-0472">Membrane</keyword>
<dbReference type="HOGENOM" id="CLU_867281_0_0_1"/>
<dbReference type="RefSeq" id="XP_001437638.1">
    <property type="nucleotide sequence ID" value="XM_001437601.1"/>
</dbReference>
<keyword evidence="1" id="KW-0812">Transmembrane</keyword>
<evidence type="ECO:0000313" key="3">
    <source>
        <dbReference type="Proteomes" id="UP000000600"/>
    </source>
</evidence>
<accession>A0CHH4</accession>
<dbReference type="InParanoid" id="A0CHH4"/>
<dbReference type="KEGG" id="ptm:GSPATT00038343001"/>
<keyword evidence="1" id="KW-1133">Transmembrane helix</keyword>
<feature type="transmembrane region" description="Helical" evidence="1">
    <location>
        <begin position="48"/>
        <end position="77"/>
    </location>
</feature>
<protein>
    <submittedName>
        <fullName evidence="2">Uncharacterized protein</fullName>
    </submittedName>
</protein>